<reference evidence="1" key="1">
    <citation type="journal article" date="2014" name="Int. J. Syst. Evol. Microbiol.">
        <title>Complete genome sequence of Corynebacterium casei LMG S-19264T (=DSM 44701T), isolated from a smear-ripened cheese.</title>
        <authorList>
            <consortium name="US DOE Joint Genome Institute (JGI-PGF)"/>
            <person name="Walter F."/>
            <person name="Albersmeier A."/>
            <person name="Kalinowski J."/>
            <person name="Ruckert C."/>
        </authorList>
    </citation>
    <scope>NUCLEOTIDE SEQUENCE</scope>
    <source>
        <strain evidence="1">CGMCC 1.15290</strain>
    </source>
</reference>
<protein>
    <submittedName>
        <fullName evidence="1">Uncharacterized protein</fullName>
    </submittedName>
</protein>
<dbReference type="Proteomes" id="UP000627292">
    <property type="component" value="Unassembled WGS sequence"/>
</dbReference>
<dbReference type="EMBL" id="BMIB01000002">
    <property type="protein sequence ID" value="GGH64196.1"/>
    <property type="molecule type" value="Genomic_DNA"/>
</dbReference>
<sequence length="127" mass="13658">MVNPILEVWQENENGTFHKWPFFELGVQMKPAAALKDVCAEFGSLLLDKESAGRVLARLIDRGAKAGISVSVQTDDTPAALEGISDSHRLRSAITTLAQHKHGISTTTAAPAGPYSKSALRRLFGLS</sequence>
<proteinExistence type="predicted"/>
<accession>A0A917IVD6</accession>
<name>A0A917IVD6_9BACT</name>
<dbReference type="AlphaFoldDB" id="A0A917IVD6"/>
<organism evidence="1 2">
    <name type="scientific">Filimonas zeae</name>
    <dbReference type="NCBI Taxonomy" id="1737353"/>
    <lineage>
        <taxon>Bacteria</taxon>
        <taxon>Pseudomonadati</taxon>
        <taxon>Bacteroidota</taxon>
        <taxon>Chitinophagia</taxon>
        <taxon>Chitinophagales</taxon>
        <taxon>Chitinophagaceae</taxon>
        <taxon>Filimonas</taxon>
    </lineage>
</organism>
<evidence type="ECO:0000313" key="2">
    <source>
        <dbReference type="Proteomes" id="UP000627292"/>
    </source>
</evidence>
<dbReference type="RefSeq" id="WP_188951501.1">
    <property type="nucleotide sequence ID" value="NZ_BMIB01000002.1"/>
</dbReference>
<evidence type="ECO:0000313" key="1">
    <source>
        <dbReference type="EMBL" id="GGH64196.1"/>
    </source>
</evidence>
<gene>
    <name evidence="1" type="ORF">GCM10011379_15970</name>
</gene>
<reference evidence="1" key="2">
    <citation type="submission" date="2020-09" db="EMBL/GenBank/DDBJ databases">
        <authorList>
            <person name="Sun Q."/>
            <person name="Zhou Y."/>
        </authorList>
    </citation>
    <scope>NUCLEOTIDE SEQUENCE</scope>
    <source>
        <strain evidence="1">CGMCC 1.15290</strain>
    </source>
</reference>
<comment type="caution">
    <text evidence="1">The sequence shown here is derived from an EMBL/GenBank/DDBJ whole genome shotgun (WGS) entry which is preliminary data.</text>
</comment>
<keyword evidence="2" id="KW-1185">Reference proteome</keyword>